<dbReference type="InterPro" id="IPR038731">
    <property type="entry name" value="RgtA/B/C-like"/>
</dbReference>
<keyword evidence="7 9" id="KW-0472">Membrane</keyword>
<dbReference type="PANTHER" id="PTHR33908:SF3">
    <property type="entry name" value="UNDECAPRENYL PHOSPHATE-ALPHA-4-AMINO-4-DEOXY-L-ARABINOSE ARABINOSYL TRANSFERASE"/>
    <property type="match status" value="1"/>
</dbReference>
<feature type="domain" description="Putative mannosyltransferase YkcA/B-like C-terminal" evidence="11">
    <location>
        <begin position="611"/>
        <end position="695"/>
    </location>
</feature>
<keyword evidence="5 9" id="KW-0812">Transmembrane</keyword>
<keyword evidence="3" id="KW-0328">Glycosyltransferase</keyword>
<evidence type="ECO:0000256" key="2">
    <source>
        <dbReference type="ARBA" id="ARBA00022475"/>
    </source>
</evidence>
<comment type="caution">
    <text evidence="12">The sequence shown here is derived from an EMBL/GenBank/DDBJ whole genome shotgun (WGS) entry which is preliminary data.</text>
</comment>
<evidence type="ECO:0000313" key="13">
    <source>
        <dbReference type="Proteomes" id="UP000749040"/>
    </source>
</evidence>
<evidence type="ECO:0000259" key="10">
    <source>
        <dbReference type="Pfam" id="PF13231"/>
    </source>
</evidence>
<feature type="transmembrane region" description="Helical" evidence="9">
    <location>
        <begin position="390"/>
        <end position="411"/>
    </location>
</feature>
<dbReference type="Pfam" id="PF24878">
    <property type="entry name" value="YkcB_C"/>
    <property type="match status" value="1"/>
</dbReference>
<feature type="compositionally biased region" description="Basic and acidic residues" evidence="8">
    <location>
        <begin position="310"/>
        <end position="319"/>
    </location>
</feature>
<dbReference type="EMBL" id="JADKYB010000012">
    <property type="protein sequence ID" value="MBM9507320.1"/>
    <property type="molecule type" value="Genomic_DNA"/>
</dbReference>
<feature type="region of interest" description="Disordered" evidence="8">
    <location>
        <begin position="529"/>
        <end position="585"/>
    </location>
</feature>
<feature type="transmembrane region" description="Helical" evidence="9">
    <location>
        <begin position="143"/>
        <end position="163"/>
    </location>
</feature>
<keyword evidence="2" id="KW-1003">Cell membrane</keyword>
<feature type="compositionally biased region" description="Polar residues" evidence="8">
    <location>
        <begin position="552"/>
        <end position="564"/>
    </location>
</feature>
<dbReference type="InterPro" id="IPR056785">
    <property type="entry name" value="YkcA/B-like_C"/>
</dbReference>
<gene>
    <name evidence="12" type="ORF">ITX44_22835</name>
</gene>
<evidence type="ECO:0000313" key="12">
    <source>
        <dbReference type="EMBL" id="MBM9507320.1"/>
    </source>
</evidence>
<feature type="transmembrane region" description="Helical" evidence="9">
    <location>
        <begin position="448"/>
        <end position="466"/>
    </location>
</feature>
<dbReference type="PANTHER" id="PTHR33908">
    <property type="entry name" value="MANNOSYLTRANSFERASE YKCB-RELATED"/>
    <property type="match status" value="1"/>
</dbReference>
<dbReference type="Proteomes" id="UP000749040">
    <property type="component" value="Unassembled WGS sequence"/>
</dbReference>
<feature type="transmembrane region" description="Helical" evidence="9">
    <location>
        <begin position="213"/>
        <end position="231"/>
    </location>
</feature>
<evidence type="ECO:0000256" key="6">
    <source>
        <dbReference type="ARBA" id="ARBA00022989"/>
    </source>
</evidence>
<evidence type="ECO:0000256" key="9">
    <source>
        <dbReference type="SAM" id="Phobius"/>
    </source>
</evidence>
<protein>
    <submittedName>
        <fullName evidence="12">Glycosyltransferase family 39 protein</fullName>
    </submittedName>
</protein>
<evidence type="ECO:0000256" key="8">
    <source>
        <dbReference type="SAM" id="MobiDB-lite"/>
    </source>
</evidence>
<name>A0ABS2TYE3_9ACTN</name>
<feature type="transmembrane region" description="Helical" evidence="9">
    <location>
        <begin position="364"/>
        <end position="384"/>
    </location>
</feature>
<feature type="transmembrane region" description="Helical" evidence="9">
    <location>
        <begin position="238"/>
        <end position="258"/>
    </location>
</feature>
<keyword evidence="6 9" id="KW-1133">Transmembrane helix</keyword>
<organism evidence="12 13">
    <name type="scientific">Actinacidiphila acididurans</name>
    <dbReference type="NCBI Taxonomy" id="2784346"/>
    <lineage>
        <taxon>Bacteria</taxon>
        <taxon>Bacillati</taxon>
        <taxon>Actinomycetota</taxon>
        <taxon>Actinomycetes</taxon>
        <taxon>Kitasatosporales</taxon>
        <taxon>Streptomycetaceae</taxon>
        <taxon>Actinacidiphila</taxon>
    </lineage>
</organism>
<keyword evidence="13" id="KW-1185">Reference proteome</keyword>
<feature type="transmembrane region" description="Helical" evidence="9">
    <location>
        <begin position="478"/>
        <end position="498"/>
    </location>
</feature>
<proteinExistence type="predicted"/>
<feature type="transmembrane region" description="Helical" evidence="9">
    <location>
        <begin position="423"/>
        <end position="442"/>
    </location>
</feature>
<reference evidence="12 13" key="1">
    <citation type="submission" date="2021-01" db="EMBL/GenBank/DDBJ databases">
        <title>Streptomyces acididurans sp. nov., isolated from a peat swamp forest soil.</title>
        <authorList>
            <person name="Chantavorakit T."/>
            <person name="Duangmal K."/>
        </authorList>
    </citation>
    <scope>NUCLEOTIDE SEQUENCE [LARGE SCALE GENOMIC DNA]</scope>
    <source>
        <strain evidence="12 13">KK5PA1</strain>
    </source>
</reference>
<evidence type="ECO:0000256" key="1">
    <source>
        <dbReference type="ARBA" id="ARBA00004651"/>
    </source>
</evidence>
<feature type="compositionally biased region" description="Low complexity" evidence="8">
    <location>
        <begin position="530"/>
        <end position="540"/>
    </location>
</feature>
<sequence length="715" mass="75054">MASTDAPALVEARTRTRMPALSLAARPWRSPDGDPDWSRPALLGILAVAAVLFAWDIQHSTYHPFYSETVRSMSESWKGFFYGSFDPGNSITIDKLPGFMWPQALSVRIFGFHGWALTLPQVLEGVLSVAVLHRAVRRWAGPAAGLLAAAAFTATPAVTGLFRTQVEDPAFTLLVLLAASAAIRAAREARLRSLIAAGVWVGLAFQAKMLESWAVLPALGLTYAVAAPAALRRRLAHLGIALGVCVAVSASWVLLVTATPAHDRPWVDGTTDNSAVSQVVGYNFLNRFSSLGVSAQQTGSVDTSSMAGTPREDAGSTPHHNDWVKLVRKPLASQTGWLYPAAVLGAACGLFWRRGRPRTDPLRAGFVLWSTWFATFFVVFSAGAVGTHMYYMGVVAVPIAALFGGGTTLLWRGWRSGTRDRAWALPAAVITTVGWSALTAARFSFLPWLAPVAAVLGLGAVGLLAASRTGTLGARHRVAALGLGLGLVGMLLPSAAWASSVLDSKYGHSGMGAAGPLTIADVVGHHRRPPAAAHPAATGTPGAGTPGSATAVPSSAHGSPSSTRAGVHGRHGLAGVRTGRAGHAPHRVTAATFPVTGYGLPRALSPDQLRLLAYTRANRDGASFLFATTSWRVASPFILYAGAPVMPMGGFTGAVPSPSTAWLQHLVATGKLRYVLLGGPSTAIGHDNAVWVRAHCTRTDFRPGELFLCSAVSSR</sequence>
<evidence type="ECO:0000256" key="7">
    <source>
        <dbReference type="ARBA" id="ARBA00023136"/>
    </source>
</evidence>
<comment type="subcellular location">
    <subcellularLocation>
        <location evidence="1">Cell membrane</location>
        <topology evidence="1">Multi-pass membrane protein</topology>
    </subcellularLocation>
</comment>
<feature type="domain" description="Glycosyltransferase RgtA/B/C/D-like" evidence="10">
    <location>
        <begin position="96"/>
        <end position="252"/>
    </location>
</feature>
<dbReference type="Pfam" id="PF13231">
    <property type="entry name" value="PMT_2"/>
    <property type="match status" value="1"/>
</dbReference>
<dbReference type="InterPro" id="IPR050297">
    <property type="entry name" value="LipidA_mod_glycosyltrf_83"/>
</dbReference>
<feature type="transmembrane region" description="Helical" evidence="9">
    <location>
        <begin position="336"/>
        <end position="352"/>
    </location>
</feature>
<evidence type="ECO:0000259" key="11">
    <source>
        <dbReference type="Pfam" id="PF24878"/>
    </source>
</evidence>
<evidence type="ECO:0000256" key="5">
    <source>
        <dbReference type="ARBA" id="ARBA00022692"/>
    </source>
</evidence>
<dbReference type="RefSeq" id="WP_205359177.1">
    <property type="nucleotide sequence ID" value="NZ_JADKYB010000012.1"/>
</dbReference>
<evidence type="ECO:0000256" key="3">
    <source>
        <dbReference type="ARBA" id="ARBA00022676"/>
    </source>
</evidence>
<accession>A0ABS2TYE3</accession>
<feature type="region of interest" description="Disordered" evidence="8">
    <location>
        <begin position="299"/>
        <end position="319"/>
    </location>
</feature>
<keyword evidence="4" id="KW-0808">Transferase</keyword>
<evidence type="ECO:0000256" key="4">
    <source>
        <dbReference type="ARBA" id="ARBA00022679"/>
    </source>
</evidence>